<keyword evidence="20" id="KW-1185">Reference proteome</keyword>
<comment type="cofactor">
    <cofactor evidence="15">
        <name>[2Fe-2S] cluster</name>
        <dbReference type="ChEBI" id="CHEBI:190135"/>
    </cofactor>
    <text evidence="15">Binds 1 [2Fe-2S] cluster per subunit. This cluster acts as a Lewis acid cofactor.</text>
</comment>
<feature type="active site" description="Proton acceptor" evidence="15">
    <location>
        <position position="478"/>
    </location>
</feature>
<comment type="pathway">
    <text evidence="12 15">Amino-acid biosynthesis; L-valine biosynthesis; L-valine from pyruvate: step 3/4.</text>
</comment>
<dbReference type="OrthoDB" id="9807077at2"/>
<evidence type="ECO:0000256" key="2">
    <source>
        <dbReference type="ARBA" id="ARBA00006486"/>
    </source>
</evidence>
<dbReference type="GO" id="GO:0009099">
    <property type="term" value="P:L-valine biosynthetic process"/>
    <property type="evidence" value="ECO:0007669"/>
    <property type="project" value="UniProtKB-UniRule"/>
</dbReference>
<evidence type="ECO:0000256" key="10">
    <source>
        <dbReference type="ARBA" id="ARBA00023304"/>
    </source>
</evidence>
<comment type="similarity">
    <text evidence="2 15">Belongs to the IlvD/Edd family.</text>
</comment>
<feature type="binding site" evidence="15">
    <location>
        <position position="88"/>
    </location>
    <ligand>
        <name>Mg(2+)</name>
        <dbReference type="ChEBI" id="CHEBI:18420"/>
    </ligand>
</feature>
<dbReference type="RefSeq" id="WP_058643929.1">
    <property type="nucleotide sequence ID" value="NZ_LDSL01000149.1"/>
</dbReference>
<keyword evidence="10 15" id="KW-0100">Branched-chain amino acid biosynthesis</keyword>
<feature type="binding site" evidence="15">
    <location>
        <position position="452"/>
    </location>
    <ligand>
        <name>Mg(2+)</name>
        <dbReference type="ChEBI" id="CHEBI:18420"/>
    </ligand>
</feature>
<comment type="catalytic activity">
    <reaction evidence="15">
        <text>(2R,3R)-2,3-dihydroxy-3-methylpentanoate = (S)-3-methyl-2-oxopentanoate + H2O</text>
        <dbReference type="Rhea" id="RHEA:27694"/>
        <dbReference type="ChEBI" id="CHEBI:15377"/>
        <dbReference type="ChEBI" id="CHEBI:35146"/>
        <dbReference type="ChEBI" id="CHEBI:49258"/>
        <dbReference type="EC" id="4.2.1.9"/>
    </reaction>
</comment>
<keyword evidence="5 15" id="KW-0479">Metal-binding</keyword>
<organism evidence="19 20">
    <name type="scientific">Pseudacidovorax intermedius</name>
    <dbReference type="NCBI Taxonomy" id="433924"/>
    <lineage>
        <taxon>Bacteria</taxon>
        <taxon>Pseudomonadati</taxon>
        <taxon>Pseudomonadota</taxon>
        <taxon>Betaproteobacteria</taxon>
        <taxon>Burkholderiales</taxon>
        <taxon>Comamonadaceae</taxon>
        <taxon>Pseudacidovorax</taxon>
    </lineage>
</organism>
<evidence type="ECO:0000313" key="20">
    <source>
        <dbReference type="Proteomes" id="UP000072741"/>
    </source>
</evidence>
<keyword evidence="6 15" id="KW-0460">Magnesium</keyword>
<keyword evidence="4 15" id="KW-0001">2Fe-2S</keyword>
<dbReference type="UniPathway" id="UPA00049">
    <property type="reaction ID" value="UER00061"/>
</dbReference>
<dbReference type="GO" id="GO:0051537">
    <property type="term" value="F:2 iron, 2 sulfur cluster binding"/>
    <property type="evidence" value="ECO:0007669"/>
    <property type="project" value="UniProtKB-UniRule"/>
</dbReference>
<evidence type="ECO:0000256" key="4">
    <source>
        <dbReference type="ARBA" id="ARBA00022714"/>
    </source>
</evidence>
<dbReference type="InterPro" id="IPR037237">
    <property type="entry name" value="IlvD/EDD_N"/>
</dbReference>
<evidence type="ECO:0000256" key="8">
    <source>
        <dbReference type="ARBA" id="ARBA00023014"/>
    </source>
</evidence>
<dbReference type="HAMAP" id="MF_00012">
    <property type="entry name" value="IlvD"/>
    <property type="match status" value="1"/>
</dbReference>
<evidence type="ECO:0000256" key="14">
    <source>
        <dbReference type="ARBA" id="ARBA00029490"/>
    </source>
</evidence>
<dbReference type="SUPFAM" id="SSF52016">
    <property type="entry name" value="LeuD/IlvD-like"/>
    <property type="match status" value="1"/>
</dbReference>
<dbReference type="InterPro" id="IPR056740">
    <property type="entry name" value="ILV_EDD_C"/>
</dbReference>
<dbReference type="FunFam" id="3.50.30.80:FF:000001">
    <property type="entry name" value="Dihydroxy-acid dehydratase"/>
    <property type="match status" value="1"/>
</dbReference>
<evidence type="ECO:0000256" key="1">
    <source>
        <dbReference type="ARBA" id="ARBA00001946"/>
    </source>
</evidence>
<feature type="region of interest" description="Disordered" evidence="16">
    <location>
        <begin position="1"/>
        <end position="24"/>
    </location>
</feature>
<dbReference type="UniPathway" id="UPA00047">
    <property type="reaction ID" value="UER00057"/>
</dbReference>
<keyword evidence="9 15" id="KW-0456">Lyase</keyword>
<dbReference type="GO" id="GO:0000287">
    <property type="term" value="F:magnesium ion binding"/>
    <property type="evidence" value="ECO:0007669"/>
    <property type="project" value="UniProtKB-UniRule"/>
</dbReference>
<comment type="function">
    <text evidence="15">Functions in the biosynthesis of branched-chain amino acids. Catalyzes the dehydration of (2R,3R)-2,3-dihydroxy-3-methylpentanoate (2,3-dihydroxy-3-methylvalerate) into 2-oxo-3-methylpentanoate (2-oxo-3-methylvalerate) and of (2R)-2,3-dihydroxy-3-methylbutanoate (2,3-dihydroxyisovalerate) into 2-oxo-3-methylbutanoate (2-oxoisovalerate), the penultimate precursor to L-isoleucine and L-valine, respectively.</text>
</comment>
<feature type="binding site" evidence="15">
    <location>
        <position position="130"/>
    </location>
    <ligand>
        <name>Mg(2+)</name>
        <dbReference type="ChEBI" id="CHEBI:18420"/>
    </ligand>
</feature>
<evidence type="ECO:0000256" key="13">
    <source>
        <dbReference type="ARBA" id="ARBA00029437"/>
    </source>
</evidence>
<dbReference type="EC" id="4.2.1.9" evidence="14 15"/>
<dbReference type="Pfam" id="PF24877">
    <property type="entry name" value="ILV_EDD_C"/>
    <property type="match status" value="1"/>
</dbReference>
<dbReference type="PATRIC" id="fig|433924.3.peg.1286"/>
<comment type="cofactor">
    <cofactor evidence="1 15">
        <name>Mg(2+)</name>
        <dbReference type="ChEBI" id="CHEBI:18420"/>
    </cofactor>
</comment>
<dbReference type="Proteomes" id="UP000072741">
    <property type="component" value="Unassembled WGS sequence"/>
</dbReference>
<dbReference type="InterPro" id="IPR050165">
    <property type="entry name" value="DHAD_IlvD/Edd"/>
</dbReference>
<dbReference type="PROSITE" id="PS00887">
    <property type="entry name" value="ILVD_EDD_2"/>
    <property type="match status" value="1"/>
</dbReference>
<feature type="binding site" evidence="15">
    <location>
        <position position="56"/>
    </location>
    <ligand>
        <name>[2Fe-2S] cluster</name>
        <dbReference type="ChEBI" id="CHEBI:190135"/>
    </ligand>
</feature>
<reference evidence="19 20" key="1">
    <citation type="journal article" date="2016" name="Front. Microbiol.">
        <title>Genomic Resource of Rice Seed Associated Bacteria.</title>
        <authorList>
            <person name="Midha S."/>
            <person name="Bansal K."/>
            <person name="Sharma S."/>
            <person name="Kumar N."/>
            <person name="Patil P.P."/>
            <person name="Chaudhry V."/>
            <person name="Patil P.B."/>
        </authorList>
    </citation>
    <scope>NUCLEOTIDE SEQUENCE [LARGE SCALE GENOMIC DNA]</scope>
    <source>
        <strain evidence="19 20">NS331</strain>
    </source>
</reference>
<feature type="domain" description="Dihydroxy-acid/6-phosphogluconate dehydratase N-terminal" evidence="17">
    <location>
        <begin position="41"/>
        <end position="359"/>
    </location>
</feature>
<dbReference type="Gene3D" id="3.50.30.80">
    <property type="entry name" value="IlvD/EDD C-terminal domain-like"/>
    <property type="match status" value="1"/>
</dbReference>
<dbReference type="EMBL" id="LDSL01000149">
    <property type="protein sequence ID" value="KTT15281.1"/>
    <property type="molecule type" value="Genomic_DNA"/>
</dbReference>
<feature type="modified residue" description="N6-carboxylysine" evidence="15">
    <location>
        <position position="131"/>
    </location>
</feature>
<evidence type="ECO:0000256" key="7">
    <source>
        <dbReference type="ARBA" id="ARBA00023004"/>
    </source>
</evidence>
<dbReference type="Pfam" id="PF00920">
    <property type="entry name" value="ILVD_EDD_N"/>
    <property type="match status" value="1"/>
</dbReference>
<evidence type="ECO:0000256" key="3">
    <source>
        <dbReference type="ARBA" id="ARBA00022605"/>
    </source>
</evidence>
<evidence type="ECO:0000256" key="9">
    <source>
        <dbReference type="ARBA" id="ARBA00023239"/>
    </source>
</evidence>
<dbReference type="InterPro" id="IPR000581">
    <property type="entry name" value="ILV_EDD_N"/>
</dbReference>
<evidence type="ECO:0000256" key="15">
    <source>
        <dbReference type="HAMAP-Rule" id="MF_00012"/>
    </source>
</evidence>
<dbReference type="GO" id="GO:0009097">
    <property type="term" value="P:isoleucine biosynthetic process"/>
    <property type="evidence" value="ECO:0007669"/>
    <property type="project" value="UniProtKB-UniRule"/>
</dbReference>
<accession>A0A147GND1</accession>
<dbReference type="InterPro" id="IPR020558">
    <property type="entry name" value="DiOHA_6PGluconate_deHydtase_CS"/>
</dbReference>
<evidence type="ECO:0000256" key="16">
    <source>
        <dbReference type="SAM" id="MobiDB-lite"/>
    </source>
</evidence>
<evidence type="ECO:0000256" key="11">
    <source>
        <dbReference type="ARBA" id="ARBA00029304"/>
    </source>
</evidence>
<name>A0A147GND1_9BURK</name>
<dbReference type="AlphaFoldDB" id="A0A147GND1"/>
<dbReference type="SUPFAM" id="SSF143975">
    <property type="entry name" value="IlvD/EDD N-terminal domain-like"/>
    <property type="match status" value="1"/>
</dbReference>
<comment type="caution">
    <text evidence="15">Lacks conserved residue(s) required for the propagation of feature annotation.</text>
</comment>
<dbReference type="PROSITE" id="PS00886">
    <property type="entry name" value="ILVD_EDD_1"/>
    <property type="match status" value="1"/>
</dbReference>
<keyword evidence="8 15" id="KW-0411">Iron-sulfur</keyword>
<dbReference type="GO" id="GO:0004160">
    <property type="term" value="F:dihydroxy-acid dehydratase activity"/>
    <property type="evidence" value="ECO:0007669"/>
    <property type="project" value="UniProtKB-UniRule"/>
</dbReference>
<feature type="binding site" description="via carbamate group" evidence="15">
    <location>
        <position position="131"/>
    </location>
    <ligand>
        <name>Mg(2+)</name>
        <dbReference type="ChEBI" id="CHEBI:18420"/>
    </ligand>
</feature>
<comment type="pathway">
    <text evidence="13 15">Amino-acid biosynthesis; L-isoleucine biosynthesis; L-isoleucine from 2-oxobutanoate: step 3/4.</text>
</comment>
<keyword evidence="3 15" id="KW-0028">Amino-acid biosynthesis</keyword>
<evidence type="ECO:0000256" key="6">
    <source>
        <dbReference type="ARBA" id="ARBA00022842"/>
    </source>
</evidence>
<dbReference type="PANTHER" id="PTHR21000:SF5">
    <property type="entry name" value="DIHYDROXY-ACID DEHYDRATASE, MITOCHONDRIAL"/>
    <property type="match status" value="1"/>
</dbReference>
<feature type="region of interest" description="Disordered" evidence="16">
    <location>
        <begin position="570"/>
        <end position="590"/>
    </location>
</feature>
<evidence type="ECO:0000259" key="17">
    <source>
        <dbReference type="Pfam" id="PF00920"/>
    </source>
</evidence>
<evidence type="ECO:0000313" key="19">
    <source>
        <dbReference type="EMBL" id="KTT15281.1"/>
    </source>
</evidence>
<evidence type="ECO:0000256" key="12">
    <source>
        <dbReference type="ARBA" id="ARBA00029436"/>
    </source>
</evidence>
<comment type="catalytic activity">
    <reaction evidence="11">
        <text>(2R)-2,3-dihydroxy-3-methylbutanoate = 3-methyl-2-oxobutanoate + H2O</text>
        <dbReference type="Rhea" id="RHEA:24809"/>
        <dbReference type="ChEBI" id="CHEBI:11851"/>
        <dbReference type="ChEBI" id="CHEBI:15377"/>
        <dbReference type="ChEBI" id="CHEBI:49072"/>
        <dbReference type="EC" id="4.2.1.9"/>
    </reaction>
    <physiologicalReaction direction="left-to-right" evidence="11">
        <dbReference type="Rhea" id="RHEA:24810"/>
    </physiologicalReaction>
</comment>
<gene>
    <name evidence="15" type="primary">ilvD</name>
    <name evidence="19" type="ORF">NS331_21235</name>
</gene>
<keyword evidence="7 15" id="KW-0408">Iron</keyword>
<protein>
    <recommendedName>
        <fullName evidence="14 15">Dihydroxy-acid dehydratase</fullName>
        <shortName evidence="15">DAD</shortName>
        <ecNumber evidence="14 15">4.2.1.9</ecNumber>
    </recommendedName>
</protein>
<sequence length="590" mass="61775">MTNNPRSLHKHRSRAVTEGPGRAAHRGFLRATGMDDETLAKSLVGIVSTAGDNTPCSKSLGPQADYARLGVAEGGGHPVSFTTISVSDGTSMGHDGMRMSLLSRELIADSVELAVRGHAYDGLVTFGGCDKTLPGMMMAMVRLNVPSVFVYGGSMLPGYSPEGEERTVLTAIEGTGRHQTGAITLKQLDQIERTCAMTVGACPGQFTANTMAMVGEALGLSLLGTATIPAVYSERLALARRAGLRVMQILENGGPLPRDLITRESLENACAAVAATGGSTNAALHIPAIAHEAGIVFTFDDVARVFQRTPLVADLSPGGRYLAKDLNVIGGVPVVLNALLQSGHLHGHTMTVTGRTLAEELAAFPGPDGRIVRESSAPFHASGGLVVLKGNLCPDGALIKIAGLKSLQFDGRARVFETEEDCMKAVAAQTYEPGDVLVIRNEGPRGGPGMREMLAVTAAIYGQGRGEQVALLTDGRFSGATRGMCIGYASPESAAGGPIALVQDGDRIRIDAAAGSIVLDVDEAELERRRAAAKPFQRERLAGALEKYAKLVGPTHLGAVTHSGCVDWPYPEEDQVPSLGEGLGDKDAQR</sequence>
<comment type="caution">
    <text evidence="19">The sequence shown here is derived from an EMBL/GenBank/DDBJ whole genome shotgun (WGS) entry which is preliminary data.</text>
</comment>
<comment type="subunit">
    <text evidence="15">Homodimer.</text>
</comment>
<evidence type="ECO:0000259" key="18">
    <source>
        <dbReference type="Pfam" id="PF24877"/>
    </source>
</evidence>
<dbReference type="PANTHER" id="PTHR21000">
    <property type="entry name" value="DIHYDROXY-ACID DEHYDRATASE DAD"/>
    <property type="match status" value="1"/>
</dbReference>
<dbReference type="InterPro" id="IPR042096">
    <property type="entry name" value="Dihydro-acid_dehy_C"/>
</dbReference>
<dbReference type="InterPro" id="IPR004404">
    <property type="entry name" value="DihydroxyA_deHydtase"/>
</dbReference>
<feature type="domain" description="Dihydroxy-acid/6-phosphogluconate dehydratase C-terminal" evidence="18">
    <location>
        <begin position="371"/>
        <end position="559"/>
    </location>
</feature>
<evidence type="ECO:0000256" key="5">
    <source>
        <dbReference type="ARBA" id="ARBA00022723"/>
    </source>
</evidence>
<dbReference type="NCBIfam" id="NF002068">
    <property type="entry name" value="PRK00911.1"/>
    <property type="match status" value="1"/>
</dbReference>
<proteinExistence type="inferred from homology"/>